<dbReference type="InterPro" id="IPR051274">
    <property type="entry name" value="3-5_Exoribonuclease"/>
</dbReference>
<proteinExistence type="predicted"/>
<dbReference type="Proteomes" id="UP000053477">
    <property type="component" value="Unassembled WGS sequence"/>
</dbReference>
<gene>
    <name evidence="5" type="ORF">SCHPADRAFT_837641</name>
</gene>
<reference evidence="5 6" key="1">
    <citation type="submission" date="2015-04" db="EMBL/GenBank/DDBJ databases">
        <title>Complete genome sequence of Schizopora paradoxa KUC8140, a cosmopolitan wood degrader in East Asia.</title>
        <authorList>
            <consortium name="DOE Joint Genome Institute"/>
            <person name="Min B."/>
            <person name="Park H."/>
            <person name="Jang Y."/>
            <person name="Kim J.-J."/>
            <person name="Kim K.H."/>
            <person name="Pangilinan J."/>
            <person name="Lipzen A."/>
            <person name="Riley R."/>
            <person name="Grigoriev I.V."/>
            <person name="Spatafora J.W."/>
            <person name="Choi I.-G."/>
        </authorList>
    </citation>
    <scope>NUCLEOTIDE SEQUENCE [LARGE SCALE GENOMIC DNA]</scope>
    <source>
        <strain evidence="5 6">KUC8140</strain>
    </source>
</reference>
<evidence type="ECO:0000256" key="2">
    <source>
        <dbReference type="ARBA" id="ARBA00022801"/>
    </source>
</evidence>
<dbReference type="EMBL" id="KQ086185">
    <property type="protein sequence ID" value="KLO06733.1"/>
    <property type="molecule type" value="Genomic_DNA"/>
</dbReference>
<dbReference type="InterPro" id="IPR047201">
    <property type="entry name" value="ERI-1_3'hExo-like"/>
</dbReference>
<dbReference type="Pfam" id="PF00929">
    <property type="entry name" value="RNase_T"/>
    <property type="match status" value="1"/>
</dbReference>
<organism evidence="5 6">
    <name type="scientific">Schizopora paradoxa</name>
    <dbReference type="NCBI Taxonomy" id="27342"/>
    <lineage>
        <taxon>Eukaryota</taxon>
        <taxon>Fungi</taxon>
        <taxon>Dikarya</taxon>
        <taxon>Basidiomycota</taxon>
        <taxon>Agaricomycotina</taxon>
        <taxon>Agaricomycetes</taxon>
        <taxon>Hymenochaetales</taxon>
        <taxon>Schizoporaceae</taxon>
        <taxon>Schizopora</taxon>
    </lineage>
</organism>
<dbReference type="STRING" id="27342.A0A0H2RB63"/>
<dbReference type="InterPro" id="IPR012337">
    <property type="entry name" value="RNaseH-like_sf"/>
</dbReference>
<keyword evidence="2" id="KW-0378">Hydrolase</keyword>
<dbReference type="InterPro" id="IPR036397">
    <property type="entry name" value="RNaseH_sf"/>
</dbReference>
<evidence type="ECO:0000256" key="1">
    <source>
        <dbReference type="ARBA" id="ARBA00022722"/>
    </source>
</evidence>
<dbReference type="PANTHER" id="PTHR23044:SF61">
    <property type="entry name" value="3'-5' EXORIBONUCLEASE 1-RELATED"/>
    <property type="match status" value="1"/>
</dbReference>
<keyword evidence="6" id="KW-1185">Reference proteome</keyword>
<feature type="domain" description="Exonuclease" evidence="4">
    <location>
        <begin position="40"/>
        <end position="264"/>
    </location>
</feature>
<dbReference type="InParanoid" id="A0A0H2RB63"/>
<dbReference type="InterPro" id="IPR013520">
    <property type="entry name" value="Ribonucl_H"/>
</dbReference>
<accession>A0A0H2RB63</accession>
<dbReference type="GO" id="GO:0003676">
    <property type="term" value="F:nucleic acid binding"/>
    <property type="evidence" value="ECO:0007669"/>
    <property type="project" value="InterPro"/>
</dbReference>
<sequence>MPVPLPIPARAPPIDHSAVDPEPKLRISEAPWPVKQPYDAFLVLDVEATCMEGTNFDWPNEIIEWPVILMKWKNKDKQGKAKHLVVVDEFRSYVKPIWKPELTAFCTSLTGITQADVERAPTWSRVLESFKLFLQKNGLIDKETGQRLVKYTWCTDGPFDIRDFVVKQCFISKVQMPEWIKGDVLDVRRLVTNTLAIQESQAPQPRRQGTQKPVVYVPKRRSLNISQQLRALGLAPFVGRQHSGIDDTRNIARIVVELAKRGIRLEPNTIIHPGRRWQWMGKPGQVLEEYTFV</sequence>
<evidence type="ECO:0000313" key="6">
    <source>
        <dbReference type="Proteomes" id="UP000053477"/>
    </source>
</evidence>
<dbReference type="AlphaFoldDB" id="A0A0H2RB63"/>
<dbReference type="SMART" id="SM00479">
    <property type="entry name" value="EXOIII"/>
    <property type="match status" value="1"/>
</dbReference>
<dbReference type="PANTHER" id="PTHR23044">
    <property type="entry name" value="3'-5' EXONUCLEASE ERI1-RELATED"/>
    <property type="match status" value="1"/>
</dbReference>
<name>A0A0H2RB63_9AGAM</name>
<dbReference type="GO" id="GO:0000175">
    <property type="term" value="F:3'-5'-RNA exonuclease activity"/>
    <property type="evidence" value="ECO:0007669"/>
    <property type="project" value="InterPro"/>
</dbReference>
<dbReference type="FunCoup" id="A0A0H2RB63">
    <property type="interactions" value="267"/>
</dbReference>
<dbReference type="Gene3D" id="3.30.420.10">
    <property type="entry name" value="Ribonuclease H-like superfamily/Ribonuclease H"/>
    <property type="match status" value="1"/>
</dbReference>
<protein>
    <recommendedName>
        <fullName evidence="4">Exonuclease domain-containing protein</fullName>
    </recommendedName>
</protein>
<dbReference type="SUPFAM" id="SSF53098">
    <property type="entry name" value="Ribonuclease H-like"/>
    <property type="match status" value="1"/>
</dbReference>
<dbReference type="OrthoDB" id="448399at2759"/>
<keyword evidence="1" id="KW-0540">Nuclease</keyword>
<evidence type="ECO:0000313" key="5">
    <source>
        <dbReference type="EMBL" id="KLO06733.1"/>
    </source>
</evidence>
<dbReference type="CDD" id="cd06133">
    <property type="entry name" value="ERI-1_3'hExo_like"/>
    <property type="match status" value="1"/>
</dbReference>
<keyword evidence="3" id="KW-0269">Exonuclease</keyword>
<evidence type="ECO:0000256" key="3">
    <source>
        <dbReference type="ARBA" id="ARBA00022839"/>
    </source>
</evidence>
<evidence type="ECO:0000259" key="4">
    <source>
        <dbReference type="SMART" id="SM00479"/>
    </source>
</evidence>